<accession>K4ANG2</accession>
<dbReference type="Gramene" id="KQK91830">
    <property type="protein sequence ID" value="KQK91830"/>
    <property type="gene ID" value="SETIT_040459mg"/>
</dbReference>
<dbReference type="Proteomes" id="UP000004995">
    <property type="component" value="Unassembled WGS sequence"/>
</dbReference>
<dbReference type="HOGENOM" id="CLU_2982733_0_0_1"/>
<dbReference type="EnsemblPlants" id="KQK91830">
    <property type="protein sequence ID" value="KQK91830"/>
    <property type="gene ID" value="SETIT_040459mg"/>
</dbReference>
<name>K4ANG2_SETIT</name>
<organism evidence="1 2">
    <name type="scientific">Setaria italica</name>
    <name type="common">Foxtail millet</name>
    <name type="synonym">Panicum italicum</name>
    <dbReference type="NCBI Taxonomy" id="4555"/>
    <lineage>
        <taxon>Eukaryota</taxon>
        <taxon>Viridiplantae</taxon>
        <taxon>Streptophyta</taxon>
        <taxon>Embryophyta</taxon>
        <taxon>Tracheophyta</taxon>
        <taxon>Spermatophyta</taxon>
        <taxon>Magnoliopsida</taxon>
        <taxon>Liliopsida</taxon>
        <taxon>Poales</taxon>
        <taxon>Poaceae</taxon>
        <taxon>PACMAD clade</taxon>
        <taxon>Panicoideae</taxon>
        <taxon>Panicodae</taxon>
        <taxon>Paniceae</taxon>
        <taxon>Cenchrinae</taxon>
        <taxon>Setaria</taxon>
    </lineage>
</organism>
<proteinExistence type="predicted"/>
<dbReference type="InParanoid" id="K4ANG2"/>
<evidence type="ECO:0000313" key="1">
    <source>
        <dbReference type="EnsemblPlants" id="KQK91830"/>
    </source>
</evidence>
<dbReference type="EMBL" id="AGNK02006071">
    <property type="status" value="NOT_ANNOTATED_CDS"/>
    <property type="molecule type" value="Genomic_DNA"/>
</dbReference>
<evidence type="ECO:0000313" key="2">
    <source>
        <dbReference type="Proteomes" id="UP000004995"/>
    </source>
</evidence>
<keyword evidence="2" id="KW-1185">Reference proteome</keyword>
<dbReference type="AlphaFoldDB" id="K4ANG2"/>
<reference evidence="2" key="1">
    <citation type="journal article" date="2012" name="Nat. Biotechnol.">
        <title>Reference genome sequence of the model plant Setaria.</title>
        <authorList>
            <person name="Bennetzen J.L."/>
            <person name="Schmutz J."/>
            <person name="Wang H."/>
            <person name="Percifield R."/>
            <person name="Hawkins J."/>
            <person name="Pontaroli A.C."/>
            <person name="Estep M."/>
            <person name="Feng L."/>
            <person name="Vaughn J.N."/>
            <person name="Grimwood J."/>
            <person name="Jenkins J."/>
            <person name="Barry K."/>
            <person name="Lindquist E."/>
            <person name="Hellsten U."/>
            <person name="Deshpande S."/>
            <person name="Wang X."/>
            <person name="Wu X."/>
            <person name="Mitros T."/>
            <person name="Triplett J."/>
            <person name="Yang X."/>
            <person name="Ye C.Y."/>
            <person name="Mauro-Herrera M."/>
            <person name="Wang L."/>
            <person name="Li P."/>
            <person name="Sharma M."/>
            <person name="Sharma R."/>
            <person name="Ronald P.C."/>
            <person name="Panaud O."/>
            <person name="Kellogg E.A."/>
            <person name="Brutnell T.P."/>
            <person name="Doust A.N."/>
            <person name="Tuskan G.A."/>
            <person name="Rokhsar D."/>
            <person name="Devos K.M."/>
        </authorList>
    </citation>
    <scope>NUCLEOTIDE SEQUENCE [LARGE SCALE GENOMIC DNA]</scope>
    <source>
        <strain evidence="2">cv. Yugu1</strain>
    </source>
</reference>
<sequence length="58" mass="5839">MPQVEIQWVGARADATAGNSARGVDIDGSAPQLDGRDLGTAAAAGIRVAGLNILQKPP</sequence>
<protein>
    <submittedName>
        <fullName evidence="1">Uncharacterized protein</fullName>
    </submittedName>
</protein>
<reference evidence="1" key="2">
    <citation type="submission" date="2018-08" db="UniProtKB">
        <authorList>
            <consortium name="EnsemblPlants"/>
        </authorList>
    </citation>
    <scope>IDENTIFICATION</scope>
    <source>
        <strain evidence="1">Yugu1</strain>
    </source>
</reference>